<accession>A0A1I3MWT1</accession>
<dbReference type="PANTHER" id="PTHR35800:SF1">
    <property type="entry name" value="RNA-BINDING PROTEIN KHPB"/>
    <property type="match status" value="1"/>
</dbReference>
<comment type="caution">
    <text evidence="6">Lacks conserved residue(s) required for the propagation of feature annotation.</text>
</comment>
<feature type="region of interest" description="Disordered" evidence="7">
    <location>
        <begin position="251"/>
        <end position="292"/>
    </location>
</feature>
<dbReference type="GO" id="GO:0009252">
    <property type="term" value="P:peptidoglycan biosynthetic process"/>
    <property type="evidence" value="ECO:0007669"/>
    <property type="project" value="UniProtKB-UniRule"/>
</dbReference>
<evidence type="ECO:0000256" key="2">
    <source>
        <dbReference type="ARBA" id="ARBA00022884"/>
    </source>
</evidence>
<dbReference type="InterPro" id="IPR001374">
    <property type="entry name" value="R3H_dom"/>
</dbReference>
<dbReference type="SUPFAM" id="SSF82708">
    <property type="entry name" value="R3H domain"/>
    <property type="match status" value="1"/>
</dbReference>
<evidence type="ECO:0000256" key="6">
    <source>
        <dbReference type="HAMAP-Rule" id="MF_00867"/>
    </source>
</evidence>
<dbReference type="InterPro" id="IPR015946">
    <property type="entry name" value="KH_dom-like_a/b"/>
</dbReference>
<comment type="similarity">
    <text evidence="6">Belongs to the KhpB RNA-binding protein family.</text>
</comment>
<dbReference type="Pfam" id="PF13083">
    <property type="entry name" value="KH_KhpA-B"/>
    <property type="match status" value="1"/>
</dbReference>
<sequence>MNTYKDFQAKTVDQAIDDACRFFAVERDALEIEIVSGGSSGIFGLGAKKATIRAKRRRLNPAVEEPSVTAVPETVRAVPTAVPALPEEEGLADDAALEPDAAIDFDEEDEPRPVTTLSPEEMVRLEADIRTIMTALITPIAVNVTLTVDVASSPITVHIEDGDNSGLIIGRDGQTITALQYLANRIVSKSWPQSPRIQLDAGDYRQKQEEQLLGIAQFLSEKAKKSGRVQSTRPLSSFHRRVVHMALQDDRGVQTRSKGEGHMKRVLILPVKRGKPGGRPPRRQEAAQARQS</sequence>
<comment type="function">
    <text evidence="6">A probable RNA chaperone. Forms a complex with KhpA which binds to cellular RNA and controls its expression. Plays a role in peptidoglycan (PG) homeostasis and cell length regulation.</text>
</comment>
<dbReference type="InterPro" id="IPR034079">
    <property type="entry name" value="R3H_KhpB"/>
</dbReference>
<dbReference type="Pfam" id="PF01424">
    <property type="entry name" value="R3H"/>
    <property type="match status" value="1"/>
</dbReference>
<evidence type="ECO:0000313" key="9">
    <source>
        <dbReference type="EMBL" id="SFJ01473.1"/>
    </source>
</evidence>
<dbReference type="PANTHER" id="PTHR35800">
    <property type="entry name" value="PROTEIN JAG"/>
    <property type="match status" value="1"/>
</dbReference>
<dbReference type="SMART" id="SM00393">
    <property type="entry name" value="R3H"/>
    <property type="match status" value="1"/>
</dbReference>
<dbReference type="Proteomes" id="UP000198635">
    <property type="component" value="Unassembled WGS sequence"/>
</dbReference>
<evidence type="ECO:0000259" key="8">
    <source>
        <dbReference type="PROSITE" id="PS51061"/>
    </source>
</evidence>
<comment type="subcellular location">
    <subcellularLocation>
        <location evidence="6">Cytoplasm</location>
    </subcellularLocation>
</comment>
<dbReference type="Gene3D" id="3.30.1370.50">
    <property type="entry name" value="R3H-like domain"/>
    <property type="match status" value="1"/>
</dbReference>
<dbReference type="GO" id="GO:0008360">
    <property type="term" value="P:regulation of cell shape"/>
    <property type="evidence" value="ECO:0007669"/>
    <property type="project" value="UniProtKB-KW"/>
</dbReference>
<dbReference type="AlphaFoldDB" id="A0A1I3MWT1"/>
<evidence type="ECO:0000256" key="4">
    <source>
        <dbReference type="ARBA" id="ARBA00023186"/>
    </source>
</evidence>
<evidence type="ECO:0000256" key="3">
    <source>
        <dbReference type="ARBA" id="ARBA00022960"/>
    </source>
</evidence>
<evidence type="ECO:0000313" key="10">
    <source>
        <dbReference type="Proteomes" id="UP000198635"/>
    </source>
</evidence>
<protein>
    <recommendedName>
        <fullName evidence="6">RNA-binding protein KhpB</fullName>
    </recommendedName>
    <alternativeName>
        <fullName evidence="6">RNA-binding protein EloR</fullName>
    </alternativeName>
</protein>
<evidence type="ECO:0000256" key="1">
    <source>
        <dbReference type="ARBA" id="ARBA00022490"/>
    </source>
</evidence>
<keyword evidence="4 6" id="KW-0143">Chaperone</keyword>
<dbReference type="CDD" id="cd02414">
    <property type="entry name" value="KH-II_Jag"/>
    <property type="match status" value="1"/>
</dbReference>
<dbReference type="InterPro" id="IPR038247">
    <property type="entry name" value="Jag_N_dom_sf"/>
</dbReference>
<feature type="domain" description="R3H" evidence="8">
    <location>
        <begin position="206"/>
        <end position="272"/>
    </location>
</feature>
<name>A0A1I3MWT1_9BACT</name>
<reference evidence="10" key="1">
    <citation type="submission" date="2016-10" db="EMBL/GenBank/DDBJ databases">
        <authorList>
            <person name="Varghese N."/>
            <person name="Submissions S."/>
        </authorList>
    </citation>
    <scope>NUCLEOTIDE SEQUENCE [LARGE SCALE GENOMIC DNA]</scope>
    <source>
        <strain evidence="10">DSM 5918</strain>
    </source>
</reference>
<dbReference type="InterPro" id="IPR038008">
    <property type="entry name" value="Jag_KH"/>
</dbReference>
<dbReference type="GO" id="GO:0071555">
    <property type="term" value="P:cell wall organization"/>
    <property type="evidence" value="ECO:0007669"/>
    <property type="project" value="UniProtKB-KW"/>
</dbReference>
<dbReference type="Pfam" id="PF14804">
    <property type="entry name" value="Jag_N"/>
    <property type="match status" value="1"/>
</dbReference>
<keyword evidence="5 6" id="KW-0961">Cell wall biogenesis/degradation</keyword>
<evidence type="ECO:0000256" key="5">
    <source>
        <dbReference type="ARBA" id="ARBA00023316"/>
    </source>
</evidence>
<dbReference type="SMART" id="SM01245">
    <property type="entry name" value="Jag_N"/>
    <property type="match status" value="1"/>
</dbReference>
<dbReference type="GO" id="GO:0005737">
    <property type="term" value="C:cytoplasm"/>
    <property type="evidence" value="ECO:0007669"/>
    <property type="project" value="UniProtKB-SubCell"/>
</dbReference>
<keyword evidence="3 6" id="KW-0133">Cell shape</keyword>
<dbReference type="InterPro" id="IPR032782">
    <property type="entry name" value="KhpB_N"/>
</dbReference>
<keyword evidence="1 6" id="KW-0963">Cytoplasm</keyword>
<organism evidence="9 10">
    <name type="scientific">Desulfomicrobium apsheronum</name>
    <dbReference type="NCBI Taxonomy" id="52560"/>
    <lineage>
        <taxon>Bacteria</taxon>
        <taxon>Pseudomonadati</taxon>
        <taxon>Thermodesulfobacteriota</taxon>
        <taxon>Desulfovibrionia</taxon>
        <taxon>Desulfovibrionales</taxon>
        <taxon>Desulfomicrobiaceae</taxon>
        <taxon>Desulfomicrobium</taxon>
    </lineage>
</organism>
<comment type="domain">
    <text evidence="6">Has an N-terminal Jag-N domain and 2 RNA-binding domains (KH and R3H).</text>
</comment>
<dbReference type="PROSITE" id="PS51061">
    <property type="entry name" value="R3H"/>
    <property type="match status" value="1"/>
</dbReference>
<dbReference type="OrthoDB" id="9794483at2"/>
<dbReference type="EMBL" id="FORX01000001">
    <property type="protein sequence ID" value="SFJ01473.1"/>
    <property type="molecule type" value="Genomic_DNA"/>
</dbReference>
<dbReference type="Gene3D" id="3.30.300.20">
    <property type="match status" value="1"/>
</dbReference>
<dbReference type="InterPro" id="IPR039247">
    <property type="entry name" value="KhpB"/>
</dbReference>
<proteinExistence type="inferred from homology"/>
<dbReference type="GO" id="GO:0003723">
    <property type="term" value="F:RNA binding"/>
    <property type="evidence" value="ECO:0007669"/>
    <property type="project" value="UniProtKB-UniRule"/>
</dbReference>
<dbReference type="RefSeq" id="WP_092372200.1">
    <property type="nucleotide sequence ID" value="NZ_FORX01000001.1"/>
</dbReference>
<dbReference type="NCBIfam" id="NF041568">
    <property type="entry name" value="Jag_EloR"/>
    <property type="match status" value="1"/>
</dbReference>
<evidence type="ECO:0000256" key="7">
    <source>
        <dbReference type="SAM" id="MobiDB-lite"/>
    </source>
</evidence>
<keyword evidence="10" id="KW-1185">Reference proteome</keyword>
<feature type="compositionally biased region" description="Basic and acidic residues" evidence="7">
    <location>
        <begin position="251"/>
        <end position="263"/>
    </location>
</feature>
<dbReference type="InterPro" id="IPR036867">
    <property type="entry name" value="R3H_dom_sf"/>
</dbReference>
<dbReference type="Gene3D" id="3.30.30.80">
    <property type="entry name" value="probable RNA-binding protein from clostridium symbiosum atcc 14940"/>
    <property type="match status" value="1"/>
</dbReference>
<gene>
    <name evidence="6" type="primary">khpB</name>
    <name evidence="6" type="synonym">eloR</name>
    <name evidence="9" type="ORF">SAMN04488082_101103</name>
</gene>
<keyword evidence="2 6" id="KW-0694">RNA-binding</keyword>
<dbReference type="CDD" id="cd02644">
    <property type="entry name" value="R3H_jag"/>
    <property type="match status" value="1"/>
</dbReference>
<dbReference type="HAMAP" id="MF_00867">
    <property type="entry name" value="KhpB"/>
    <property type="match status" value="1"/>
</dbReference>
<dbReference type="STRING" id="52560.SAMN04488082_101103"/>
<comment type="subunit">
    <text evidence="6">Forms a complex with KhpA.</text>
</comment>